<dbReference type="Gene3D" id="3.50.30.40">
    <property type="entry name" value="Ribonuclease E inhibitor RraA/RraA-like"/>
    <property type="match status" value="1"/>
</dbReference>
<reference evidence="14 15" key="1">
    <citation type="submission" date="2018-11" db="EMBL/GenBank/DDBJ databases">
        <title>Genome sequencing and assembly of Anaerosphaera sp. nov., GS7-6-2.</title>
        <authorList>
            <person name="Rettenmaier R."/>
            <person name="Liebl W."/>
            <person name="Zverlov V."/>
        </authorList>
    </citation>
    <scope>NUCLEOTIDE SEQUENCE [LARGE SCALE GENOMIC DNA]</scope>
    <source>
        <strain evidence="14 15">GS7-6-2</strain>
    </source>
</reference>
<dbReference type="GO" id="GO:0046872">
    <property type="term" value="F:metal ion binding"/>
    <property type="evidence" value="ECO:0007669"/>
    <property type="project" value="UniProtKB-KW"/>
</dbReference>
<dbReference type="EC" id="4.1.3.17" evidence="5"/>
<protein>
    <recommendedName>
        <fullName evidence="7">Putative 4-hydroxy-4-methyl-2-oxoglutarate aldolase</fullName>
        <ecNumber evidence="6">4.1.1.112</ecNumber>
        <ecNumber evidence="5">4.1.3.17</ecNumber>
    </recommendedName>
    <alternativeName>
        <fullName evidence="11">Oxaloacetate decarboxylase</fullName>
    </alternativeName>
    <alternativeName>
        <fullName evidence="9">Regulator of ribonuclease activity homolog</fullName>
    </alternativeName>
    <alternativeName>
        <fullName evidence="10">RraA-like protein</fullName>
    </alternativeName>
</protein>
<evidence type="ECO:0000256" key="10">
    <source>
        <dbReference type="ARBA" id="ARBA00030169"/>
    </source>
</evidence>
<comment type="subunit">
    <text evidence="4">Homotrimer.</text>
</comment>
<dbReference type="GO" id="GO:0047443">
    <property type="term" value="F:4-hydroxy-4-methyl-2-oxoglutarate aldolase activity"/>
    <property type="evidence" value="ECO:0007669"/>
    <property type="project" value="UniProtKB-EC"/>
</dbReference>
<dbReference type="Pfam" id="PF03737">
    <property type="entry name" value="RraA-like"/>
    <property type="match status" value="1"/>
</dbReference>
<evidence type="ECO:0000256" key="6">
    <source>
        <dbReference type="ARBA" id="ARBA00012947"/>
    </source>
</evidence>
<dbReference type="InterPro" id="IPR005493">
    <property type="entry name" value="RraA/RraA-like"/>
</dbReference>
<evidence type="ECO:0000256" key="2">
    <source>
        <dbReference type="ARBA" id="ARBA00001968"/>
    </source>
</evidence>
<accession>A0A437S4H1</accession>
<evidence type="ECO:0000256" key="4">
    <source>
        <dbReference type="ARBA" id="ARBA00011233"/>
    </source>
</evidence>
<organism evidence="14 15">
    <name type="scientific">Anaerosphaera multitolerans</name>
    <dbReference type="NCBI Taxonomy" id="2487351"/>
    <lineage>
        <taxon>Bacteria</taxon>
        <taxon>Bacillati</taxon>
        <taxon>Bacillota</taxon>
        <taxon>Tissierellia</taxon>
        <taxon>Tissierellales</taxon>
        <taxon>Peptoniphilaceae</taxon>
        <taxon>Anaerosphaera</taxon>
    </lineage>
</organism>
<evidence type="ECO:0000256" key="7">
    <source>
        <dbReference type="ARBA" id="ARBA00016549"/>
    </source>
</evidence>
<comment type="function">
    <text evidence="8">Catalyzes the aldol cleavage of 4-hydroxy-4-methyl-2-oxoglutarate (HMG) into 2 molecules of pyruvate. Also contains a secondary oxaloacetate (OAA) decarboxylase activity due to the common pyruvate enolate transition state formed following C-C bond cleavage in the retro-aldol and decarboxylation reactions.</text>
</comment>
<dbReference type="RefSeq" id="WP_127725348.1">
    <property type="nucleotide sequence ID" value="NZ_RLIH01000021.1"/>
</dbReference>
<evidence type="ECO:0000256" key="3">
    <source>
        <dbReference type="ARBA" id="ARBA00008621"/>
    </source>
</evidence>
<keyword evidence="13" id="KW-0479">Metal-binding</keyword>
<sequence>MKKKENLKISKEVIDNLRNIDITSLSDVCVSKVSMNHLIKPKINTHKIVGTAVTLKLPKGDSLTVQKALNIAKAGDVLVVDSGGSVENAVWGDLRSLKAKKKGLEGVVIDGAIRDIVGCREIGFPIFSKYLVCASSTKIGGGEINIPITCGDILVHPGDVIIGDENGVIVLPKSNIHSIIEKALKREQEIQLEKEKILNEV</sequence>
<name>A0A437S4H1_9FIRM</name>
<dbReference type="Proteomes" id="UP000288812">
    <property type="component" value="Unassembled WGS sequence"/>
</dbReference>
<proteinExistence type="inferred from homology"/>
<dbReference type="AlphaFoldDB" id="A0A437S4H1"/>
<evidence type="ECO:0000256" key="12">
    <source>
        <dbReference type="ARBA" id="ARBA00047973"/>
    </source>
</evidence>
<keyword evidence="15" id="KW-1185">Reference proteome</keyword>
<comment type="cofactor">
    <cofactor evidence="2">
        <name>a divalent metal cation</name>
        <dbReference type="ChEBI" id="CHEBI:60240"/>
    </cofactor>
</comment>
<comment type="catalytic activity">
    <reaction evidence="12">
        <text>oxaloacetate + H(+) = pyruvate + CO2</text>
        <dbReference type="Rhea" id="RHEA:15641"/>
        <dbReference type="ChEBI" id="CHEBI:15361"/>
        <dbReference type="ChEBI" id="CHEBI:15378"/>
        <dbReference type="ChEBI" id="CHEBI:16452"/>
        <dbReference type="ChEBI" id="CHEBI:16526"/>
        <dbReference type="EC" id="4.1.1.112"/>
    </reaction>
</comment>
<comment type="caution">
    <text evidence="14">The sequence shown here is derived from an EMBL/GenBank/DDBJ whole genome shotgun (WGS) entry which is preliminary data.</text>
</comment>
<evidence type="ECO:0000256" key="9">
    <source>
        <dbReference type="ARBA" id="ARBA00029596"/>
    </source>
</evidence>
<dbReference type="OrthoDB" id="9784786at2"/>
<keyword evidence="13" id="KW-0460">Magnesium</keyword>
<dbReference type="EC" id="4.1.1.112" evidence="6"/>
<evidence type="ECO:0000313" key="15">
    <source>
        <dbReference type="Proteomes" id="UP000288812"/>
    </source>
</evidence>
<evidence type="ECO:0000256" key="13">
    <source>
        <dbReference type="PIRSR" id="PIRSR605493-1"/>
    </source>
</evidence>
<evidence type="ECO:0000256" key="5">
    <source>
        <dbReference type="ARBA" id="ARBA00012213"/>
    </source>
</evidence>
<comment type="similarity">
    <text evidence="3">Belongs to the class II aldolase/RraA-like family.</text>
</comment>
<dbReference type="CDD" id="cd16841">
    <property type="entry name" value="RraA_family"/>
    <property type="match status" value="1"/>
</dbReference>
<feature type="binding site" evidence="13">
    <location>
        <position position="114"/>
    </location>
    <ligand>
        <name>substrate</name>
    </ligand>
</feature>
<evidence type="ECO:0000256" key="11">
    <source>
        <dbReference type="ARBA" id="ARBA00032305"/>
    </source>
</evidence>
<dbReference type="PANTHER" id="PTHR33254:SF4">
    <property type="entry name" value="4-HYDROXY-4-METHYL-2-OXOGLUTARATE ALDOLASE 3-RELATED"/>
    <property type="match status" value="1"/>
</dbReference>
<evidence type="ECO:0000313" key="14">
    <source>
        <dbReference type="EMBL" id="RVU53894.1"/>
    </source>
</evidence>
<feature type="binding site" evidence="13">
    <location>
        <position position="115"/>
    </location>
    <ligand>
        <name>Mg(2+)</name>
        <dbReference type="ChEBI" id="CHEBI:18420"/>
    </ligand>
</feature>
<comment type="cofactor">
    <cofactor evidence="13">
        <name>Mg(2+)</name>
        <dbReference type="ChEBI" id="CHEBI:18420"/>
    </cofactor>
</comment>
<gene>
    <name evidence="14" type="ORF">EF514_10225</name>
</gene>
<evidence type="ECO:0000256" key="1">
    <source>
        <dbReference type="ARBA" id="ARBA00001342"/>
    </source>
</evidence>
<dbReference type="EMBL" id="RLIH01000021">
    <property type="protein sequence ID" value="RVU53894.1"/>
    <property type="molecule type" value="Genomic_DNA"/>
</dbReference>
<dbReference type="SUPFAM" id="SSF89562">
    <property type="entry name" value="RraA-like"/>
    <property type="match status" value="1"/>
</dbReference>
<dbReference type="InterPro" id="IPR036704">
    <property type="entry name" value="RraA/RraA-like_sf"/>
</dbReference>
<dbReference type="PANTHER" id="PTHR33254">
    <property type="entry name" value="4-HYDROXY-4-METHYL-2-OXOGLUTARATE ALDOLASE 3-RELATED"/>
    <property type="match status" value="1"/>
</dbReference>
<comment type="catalytic activity">
    <reaction evidence="1">
        <text>4-hydroxy-4-methyl-2-oxoglutarate = 2 pyruvate</text>
        <dbReference type="Rhea" id="RHEA:22748"/>
        <dbReference type="ChEBI" id="CHEBI:15361"/>
        <dbReference type="ChEBI" id="CHEBI:58276"/>
        <dbReference type="EC" id="4.1.3.17"/>
    </reaction>
</comment>
<dbReference type="GO" id="GO:0008948">
    <property type="term" value="F:oxaloacetate decarboxylase activity"/>
    <property type="evidence" value="ECO:0007669"/>
    <property type="project" value="UniProtKB-EC"/>
</dbReference>
<evidence type="ECO:0000256" key="8">
    <source>
        <dbReference type="ARBA" id="ARBA00025046"/>
    </source>
</evidence>